<keyword evidence="3 7" id="KW-0812">Transmembrane</keyword>
<feature type="transmembrane region" description="Helical" evidence="7">
    <location>
        <begin position="629"/>
        <end position="647"/>
    </location>
</feature>
<evidence type="ECO:0000256" key="2">
    <source>
        <dbReference type="ARBA" id="ARBA00022614"/>
    </source>
</evidence>
<dbReference type="SUPFAM" id="SSF52058">
    <property type="entry name" value="L domain-like"/>
    <property type="match status" value="2"/>
</dbReference>
<dbReference type="SMART" id="SM00369">
    <property type="entry name" value="LRR_TYP"/>
    <property type="match status" value="7"/>
</dbReference>
<dbReference type="Proteomes" id="UP001324115">
    <property type="component" value="Unassembled WGS sequence"/>
</dbReference>
<dbReference type="GO" id="GO:0016020">
    <property type="term" value="C:membrane"/>
    <property type="evidence" value="ECO:0007669"/>
    <property type="project" value="UniProtKB-SubCell"/>
</dbReference>
<evidence type="ECO:0000313" key="9">
    <source>
        <dbReference type="EMBL" id="KAK4573684.1"/>
    </source>
</evidence>
<feature type="domain" description="Leucine-rich repeat-containing N-terminal plant-type" evidence="8">
    <location>
        <begin position="2"/>
        <end position="19"/>
    </location>
</feature>
<comment type="subcellular location">
    <subcellularLocation>
        <location evidence="1">Membrane</location>
        <topology evidence="1">Single-pass membrane protein</topology>
    </subcellularLocation>
</comment>
<dbReference type="InterPro" id="IPR013210">
    <property type="entry name" value="LRR_N_plant-typ"/>
</dbReference>
<gene>
    <name evidence="9" type="ORF">RGQ29_031580</name>
</gene>
<keyword evidence="5 7" id="KW-1133">Transmembrane helix</keyword>
<keyword evidence="10" id="KW-1185">Reference proteome</keyword>
<evidence type="ECO:0000256" key="4">
    <source>
        <dbReference type="ARBA" id="ARBA00022737"/>
    </source>
</evidence>
<protein>
    <recommendedName>
        <fullName evidence="8">Leucine-rich repeat-containing N-terminal plant-type domain-containing protein</fullName>
    </recommendedName>
</protein>
<comment type="caution">
    <text evidence="9">The sequence shown here is derived from an EMBL/GenBank/DDBJ whole genome shotgun (WGS) entry which is preliminary data.</text>
</comment>
<dbReference type="Pfam" id="PF13855">
    <property type="entry name" value="LRR_8"/>
    <property type="match status" value="2"/>
</dbReference>
<dbReference type="InterPro" id="IPR001611">
    <property type="entry name" value="Leu-rich_rpt"/>
</dbReference>
<dbReference type="AlphaFoldDB" id="A0AAN7EMI1"/>
<evidence type="ECO:0000256" key="6">
    <source>
        <dbReference type="ARBA" id="ARBA00023136"/>
    </source>
</evidence>
<evidence type="ECO:0000256" key="1">
    <source>
        <dbReference type="ARBA" id="ARBA00004167"/>
    </source>
</evidence>
<evidence type="ECO:0000256" key="5">
    <source>
        <dbReference type="ARBA" id="ARBA00022989"/>
    </source>
</evidence>
<dbReference type="PANTHER" id="PTHR48065">
    <property type="entry name" value="OS10G0469600 PROTEIN"/>
    <property type="match status" value="1"/>
</dbReference>
<dbReference type="Gene3D" id="3.80.10.10">
    <property type="entry name" value="Ribonuclease Inhibitor"/>
    <property type="match status" value="5"/>
</dbReference>
<sequence>MESWKQDIDCCSWDGVMCDNTSGDVIGLGLSCSWLNGTIPSNSFLFRLPHLQHLNLAYNYSNHSPISFGGCNFYGPIPTWLGNLTQLTLLNLSANNFAGEIPSSLSNLKALSSLDIRSNNLSGAIPMWLGNLTRVTDILFGNNSFTGQIPSSLIYLKDLNFLGLKENNIQGKIPSFFTNLTKLTSVFLSYNQLSSFGEFQFSNSLEVLALSNNKLYGSIPKSLPNLANLAYLDISSNYTDVSVSCTLLLNSIPDKRNDIYNVNIILVIVYFNIKNDLTGIVDIDMFKKLKKLETLDLHANLLHGKVPVLPSSMQNLFISNNRLSGEIPSMICNITFLTILDISNNSLSGTIPSCLGNFSNSLSNRLRTLAFNGNLLEGLLPKSFVNCINLEVLDLGNYKINDSFPYWLVALPKLQVLVLRSNKFHGPIENYETSGMFFSKLRILGLSHNEFIALTTNESEVDPKYIGENFYHGLPGEYVMENYLFLRYQDSVIIAMKCNVLPLKKILTIFAVIDLSRNMFYGKIPKVLGTLKLNGHIPSSLANLSVLESLDLSSNMLTGEIPMQLTRKQFNTFQNASYDGNLGLCEFPLSMKCSTDETPSPPPPPPPPSIFEEDNDSTFASGFGWKSVLMGYGCGLVIGMAMGYIVFKTGKPHWLVRFVEALKDVKWKDETA</sequence>
<dbReference type="PRINTS" id="PR00019">
    <property type="entry name" value="LEURICHRPT"/>
</dbReference>
<evidence type="ECO:0000256" key="7">
    <source>
        <dbReference type="SAM" id="Phobius"/>
    </source>
</evidence>
<accession>A0AAN7EMI1</accession>
<evidence type="ECO:0000313" key="10">
    <source>
        <dbReference type="Proteomes" id="UP001324115"/>
    </source>
</evidence>
<evidence type="ECO:0000256" key="3">
    <source>
        <dbReference type="ARBA" id="ARBA00022692"/>
    </source>
</evidence>
<evidence type="ECO:0000259" key="8">
    <source>
        <dbReference type="Pfam" id="PF08263"/>
    </source>
</evidence>
<keyword evidence="6 7" id="KW-0472">Membrane</keyword>
<dbReference type="EMBL" id="JAXUIC010000009">
    <property type="protein sequence ID" value="KAK4573684.1"/>
    <property type="molecule type" value="Genomic_DNA"/>
</dbReference>
<dbReference type="InterPro" id="IPR032675">
    <property type="entry name" value="LRR_dom_sf"/>
</dbReference>
<organism evidence="9 10">
    <name type="scientific">Quercus rubra</name>
    <name type="common">Northern red oak</name>
    <name type="synonym">Quercus borealis</name>
    <dbReference type="NCBI Taxonomy" id="3512"/>
    <lineage>
        <taxon>Eukaryota</taxon>
        <taxon>Viridiplantae</taxon>
        <taxon>Streptophyta</taxon>
        <taxon>Embryophyta</taxon>
        <taxon>Tracheophyta</taxon>
        <taxon>Spermatophyta</taxon>
        <taxon>Magnoliopsida</taxon>
        <taxon>eudicotyledons</taxon>
        <taxon>Gunneridae</taxon>
        <taxon>Pentapetalae</taxon>
        <taxon>rosids</taxon>
        <taxon>fabids</taxon>
        <taxon>Fagales</taxon>
        <taxon>Fagaceae</taxon>
        <taxon>Quercus</taxon>
    </lineage>
</organism>
<dbReference type="Pfam" id="PF08263">
    <property type="entry name" value="LRRNT_2"/>
    <property type="match status" value="1"/>
</dbReference>
<proteinExistence type="predicted"/>
<keyword evidence="2" id="KW-0433">Leucine-rich repeat</keyword>
<keyword evidence="4" id="KW-0677">Repeat</keyword>
<dbReference type="PANTHER" id="PTHR48065:SF5">
    <property type="entry name" value="RECEPTOR-LIKE PROTEIN CF-9 HOMOLOG"/>
    <property type="match status" value="1"/>
</dbReference>
<name>A0AAN7EMI1_QUERU</name>
<dbReference type="FunFam" id="3.80.10.10:FF:000095">
    <property type="entry name" value="LRR receptor-like serine/threonine-protein kinase GSO1"/>
    <property type="match status" value="1"/>
</dbReference>
<dbReference type="Pfam" id="PF00560">
    <property type="entry name" value="LRR_1"/>
    <property type="match status" value="5"/>
</dbReference>
<reference evidence="9 10" key="1">
    <citation type="journal article" date="2023" name="G3 (Bethesda)">
        <title>A haplotype-resolved chromosome-scale genome for Quercus rubra L. provides insights into the genetics of adaptive traits for red oak species.</title>
        <authorList>
            <person name="Kapoor B."/>
            <person name="Jenkins J."/>
            <person name="Schmutz J."/>
            <person name="Zhebentyayeva T."/>
            <person name="Kuelheim C."/>
            <person name="Coggeshall M."/>
            <person name="Heim C."/>
            <person name="Lasky J.R."/>
            <person name="Leites L."/>
            <person name="Islam-Faridi N."/>
            <person name="Romero-Severson J."/>
            <person name="DeLeo V.L."/>
            <person name="Lucas S.M."/>
            <person name="Lazic D."/>
            <person name="Gailing O."/>
            <person name="Carlson J."/>
            <person name="Staton M."/>
        </authorList>
    </citation>
    <scope>NUCLEOTIDE SEQUENCE [LARGE SCALE GENOMIC DNA]</scope>
    <source>
        <strain evidence="9">Pseudo-F2</strain>
    </source>
</reference>
<dbReference type="InterPro" id="IPR003591">
    <property type="entry name" value="Leu-rich_rpt_typical-subtyp"/>
</dbReference>